<evidence type="ECO:0008006" key="3">
    <source>
        <dbReference type="Google" id="ProtNLM"/>
    </source>
</evidence>
<dbReference type="Pfam" id="PF10673">
    <property type="entry name" value="DUF2487"/>
    <property type="match status" value="1"/>
</dbReference>
<keyword evidence="2" id="KW-1185">Reference proteome</keyword>
<dbReference type="EMBL" id="JAFBED010000002">
    <property type="protein sequence ID" value="MBM7619535.1"/>
    <property type="molecule type" value="Genomic_DNA"/>
</dbReference>
<dbReference type="RefSeq" id="WP_204414604.1">
    <property type="nucleotide sequence ID" value="NZ_JAFBED010000002.1"/>
</dbReference>
<dbReference type="Proteomes" id="UP000737402">
    <property type="component" value="Unassembled WGS sequence"/>
</dbReference>
<reference evidence="1 2" key="1">
    <citation type="submission" date="2021-01" db="EMBL/GenBank/DDBJ databases">
        <title>Genomic Encyclopedia of Type Strains, Phase IV (KMG-IV): sequencing the most valuable type-strain genomes for metagenomic binning, comparative biology and taxonomic classification.</title>
        <authorList>
            <person name="Goeker M."/>
        </authorList>
    </citation>
    <scope>NUCLEOTIDE SEQUENCE [LARGE SCALE GENOMIC DNA]</scope>
    <source>
        <strain evidence="1 2">DSM 25879</strain>
    </source>
</reference>
<name>A0ABS2NZ89_9BACI</name>
<proteinExistence type="predicted"/>
<dbReference type="InterPro" id="IPR019615">
    <property type="entry name" value="DUF2487"/>
</dbReference>
<gene>
    <name evidence="1" type="ORF">JOC95_001384</name>
</gene>
<protein>
    <recommendedName>
        <fullName evidence="3">DUF2487 family protein</fullName>
    </recommendedName>
</protein>
<accession>A0ABS2NZ89</accession>
<sequence length="151" mass="17918">MKWTSKDMSQYVQAKEYIDTAVIPLIPITFEGEIKTMASHGEYITILSHELERQFKGRVILMPSYSYLHKNSLESKLERLNEFVAHIKSDMKHVFLLTSDSVWNQKENELEGKLVWLPAIPLEDMEEKYKQKIIQDQMNQLLPMFIQKWQQ</sequence>
<comment type="caution">
    <text evidence="1">The sequence shown here is derived from an EMBL/GenBank/DDBJ whole genome shotgun (WGS) entry which is preliminary data.</text>
</comment>
<evidence type="ECO:0000313" key="2">
    <source>
        <dbReference type="Proteomes" id="UP000737402"/>
    </source>
</evidence>
<evidence type="ECO:0000313" key="1">
    <source>
        <dbReference type="EMBL" id="MBM7619535.1"/>
    </source>
</evidence>
<organism evidence="1 2">
    <name type="scientific">Sutcliffiella tianshenii</name>
    <dbReference type="NCBI Taxonomy" id="1463404"/>
    <lineage>
        <taxon>Bacteria</taxon>
        <taxon>Bacillati</taxon>
        <taxon>Bacillota</taxon>
        <taxon>Bacilli</taxon>
        <taxon>Bacillales</taxon>
        <taxon>Bacillaceae</taxon>
        <taxon>Sutcliffiella</taxon>
    </lineage>
</organism>